<keyword evidence="9" id="KW-1185">Reference proteome</keyword>
<dbReference type="EMBL" id="LMXB01000117">
    <property type="protein sequence ID" value="KUO15281.1"/>
    <property type="molecule type" value="Genomic_DNA"/>
</dbReference>
<evidence type="ECO:0000256" key="4">
    <source>
        <dbReference type="ARBA" id="ARBA00023125"/>
    </source>
</evidence>
<dbReference type="GO" id="GO:0000160">
    <property type="term" value="P:phosphorelay signal transduction system"/>
    <property type="evidence" value="ECO:0007669"/>
    <property type="project" value="UniProtKB-KW"/>
</dbReference>
<dbReference type="Pfam" id="PF03704">
    <property type="entry name" value="BTAD"/>
    <property type="match status" value="1"/>
</dbReference>
<dbReference type="SUPFAM" id="SSF48452">
    <property type="entry name" value="TPR-like"/>
    <property type="match status" value="1"/>
</dbReference>
<evidence type="ECO:0000256" key="1">
    <source>
        <dbReference type="ARBA" id="ARBA00005820"/>
    </source>
</evidence>
<accession>A0A101UR55</accession>
<dbReference type="InterPro" id="IPR005158">
    <property type="entry name" value="BTAD"/>
</dbReference>
<dbReference type="InterPro" id="IPR016032">
    <property type="entry name" value="Sig_transdc_resp-reg_C-effctor"/>
</dbReference>
<dbReference type="PROSITE" id="PS51755">
    <property type="entry name" value="OMPR_PHOB"/>
    <property type="match status" value="1"/>
</dbReference>
<evidence type="ECO:0000256" key="2">
    <source>
        <dbReference type="ARBA" id="ARBA00023012"/>
    </source>
</evidence>
<dbReference type="GO" id="GO:0003677">
    <property type="term" value="F:DNA binding"/>
    <property type="evidence" value="ECO:0007669"/>
    <property type="project" value="UniProtKB-UniRule"/>
</dbReference>
<comment type="caution">
    <text evidence="8">The sequence shown here is derived from an EMBL/GenBank/DDBJ whole genome shotgun (WGS) entry which is preliminary data.</text>
</comment>
<feature type="DNA-binding region" description="OmpR/PhoB-type" evidence="6">
    <location>
        <begin position="1"/>
        <end position="91"/>
    </location>
</feature>
<evidence type="ECO:0000256" key="6">
    <source>
        <dbReference type="PROSITE-ProRule" id="PRU01091"/>
    </source>
</evidence>
<keyword evidence="5" id="KW-0804">Transcription</keyword>
<dbReference type="SMART" id="SM01043">
    <property type="entry name" value="BTAD"/>
    <property type="match status" value="1"/>
</dbReference>
<dbReference type="CDD" id="cd15831">
    <property type="entry name" value="BTAD"/>
    <property type="match status" value="1"/>
</dbReference>
<evidence type="ECO:0000313" key="9">
    <source>
        <dbReference type="Proteomes" id="UP000053260"/>
    </source>
</evidence>
<dbReference type="Gene3D" id="1.10.10.10">
    <property type="entry name" value="Winged helix-like DNA-binding domain superfamily/Winged helix DNA-binding domain"/>
    <property type="match status" value="1"/>
</dbReference>
<name>A0A101UR55_9ACTN</name>
<keyword evidence="2" id="KW-0902">Two-component regulatory system</keyword>
<dbReference type="Proteomes" id="UP000053260">
    <property type="component" value="Unassembled WGS sequence"/>
</dbReference>
<dbReference type="SMART" id="SM00862">
    <property type="entry name" value="Trans_reg_C"/>
    <property type="match status" value="1"/>
</dbReference>
<reference evidence="8 9" key="1">
    <citation type="submission" date="2015-10" db="EMBL/GenBank/DDBJ databases">
        <title>Draft genome sequence of Streptomyces sp. RV15, isolated from a marine sponge.</title>
        <authorList>
            <person name="Ruckert C."/>
            <person name="Abdelmohsen U.R."/>
            <person name="Winkler A."/>
            <person name="Hentschel U."/>
            <person name="Kalinowski J."/>
            <person name="Kampfer P."/>
            <person name="Glaeser S."/>
        </authorList>
    </citation>
    <scope>NUCLEOTIDE SEQUENCE [LARGE SCALE GENOMIC DNA]</scope>
    <source>
        <strain evidence="8 9">RV15</strain>
    </source>
</reference>
<evidence type="ECO:0000313" key="8">
    <source>
        <dbReference type="EMBL" id="KUO15281.1"/>
    </source>
</evidence>
<evidence type="ECO:0000259" key="7">
    <source>
        <dbReference type="PROSITE" id="PS51755"/>
    </source>
</evidence>
<gene>
    <name evidence="8" type="ORF">AQJ91_42040</name>
</gene>
<dbReference type="STRING" id="909626.AQJ91_42040"/>
<keyword evidence="4 6" id="KW-0238">DNA-binding</keyword>
<dbReference type="Gene3D" id="1.25.40.10">
    <property type="entry name" value="Tetratricopeptide repeat domain"/>
    <property type="match status" value="1"/>
</dbReference>
<dbReference type="PANTHER" id="PTHR35807:SF1">
    <property type="entry name" value="TRANSCRIPTIONAL REGULATOR REDD"/>
    <property type="match status" value="1"/>
</dbReference>
<keyword evidence="3" id="KW-0805">Transcription regulation</keyword>
<comment type="similarity">
    <text evidence="1">Belongs to the AfsR/DnrI/RedD regulatory family.</text>
</comment>
<dbReference type="InterPro" id="IPR001867">
    <property type="entry name" value="OmpR/PhoB-type_DNA-bd"/>
</dbReference>
<dbReference type="PANTHER" id="PTHR35807">
    <property type="entry name" value="TRANSCRIPTIONAL REGULATOR REDD-RELATED"/>
    <property type="match status" value="1"/>
</dbReference>
<feature type="domain" description="OmpR/PhoB-type" evidence="7">
    <location>
        <begin position="1"/>
        <end position="91"/>
    </location>
</feature>
<evidence type="ECO:0000256" key="3">
    <source>
        <dbReference type="ARBA" id="ARBA00023015"/>
    </source>
</evidence>
<dbReference type="InterPro" id="IPR036388">
    <property type="entry name" value="WH-like_DNA-bd_sf"/>
</dbReference>
<dbReference type="OrthoDB" id="4054020at2"/>
<dbReference type="AlphaFoldDB" id="A0A101UR55"/>
<dbReference type="SUPFAM" id="SSF46894">
    <property type="entry name" value="C-terminal effector domain of the bipartite response regulators"/>
    <property type="match status" value="1"/>
</dbReference>
<protein>
    <recommendedName>
        <fullName evidence="7">OmpR/PhoB-type domain-containing protein</fullName>
    </recommendedName>
</protein>
<proteinExistence type="inferred from homology"/>
<dbReference type="InterPro" id="IPR051677">
    <property type="entry name" value="AfsR-DnrI-RedD_regulator"/>
</dbReference>
<organism evidence="8 9">
    <name type="scientific">Streptomyces dysideae</name>
    <dbReference type="NCBI Taxonomy" id="909626"/>
    <lineage>
        <taxon>Bacteria</taxon>
        <taxon>Bacillati</taxon>
        <taxon>Actinomycetota</taxon>
        <taxon>Actinomycetes</taxon>
        <taxon>Kitasatosporales</taxon>
        <taxon>Streptomycetaceae</taxon>
        <taxon>Streptomyces</taxon>
    </lineage>
</organism>
<sequence length="258" mass="28378">MQFLVLGPLQLTDGDRQTPVSAPRLQQLIALLLMARGSSLPLTALSAELWPDGPPSTADTTIRTYVHELRKLLPGDSDRLSTGGSGYRLAVQREDVDAFVFEGLTESARTLLRGGPEPDRLHHAAGLLRQALALWRGHPFAGVPTGPQLDLHLAALNAKWLRAAQLRIHMDLLLGCHRDLIGELKGLVREFPLDGQFLAQLMVALHRCGRRGEALRAYRQHQRILHAELGAAPAPRLRRLRGRILSEQCSAPVDALLC</sequence>
<dbReference type="GO" id="GO:0006355">
    <property type="term" value="P:regulation of DNA-templated transcription"/>
    <property type="evidence" value="ECO:0007669"/>
    <property type="project" value="InterPro"/>
</dbReference>
<evidence type="ECO:0000256" key="5">
    <source>
        <dbReference type="ARBA" id="ARBA00023163"/>
    </source>
</evidence>
<dbReference type="InterPro" id="IPR011990">
    <property type="entry name" value="TPR-like_helical_dom_sf"/>
</dbReference>
<dbReference type="RefSeq" id="WP_067033410.1">
    <property type="nucleotide sequence ID" value="NZ_KQ949119.1"/>
</dbReference>